<dbReference type="GO" id="GO:0005634">
    <property type="term" value="C:nucleus"/>
    <property type="evidence" value="ECO:0007669"/>
    <property type="project" value="UniProtKB-SubCell"/>
</dbReference>
<dbReference type="STRING" id="1754190.A0A1Y2AS99"/>
<dbReference type="InterPro" id="IPR027421">
    <property type="entry name" value="DNA_pol_lamdba_lyase_dom_sf"/>
</dbReference>
<evidence type="ECO:0000313" key="21">
    <source>
        <dbReference type="Proteomes" id="UP000193920"/>
    </source>
</evidence>
<feature type="region of interest" description="Disordered" evidence="18">
    <location>
        <begin position="517"/>
        <end position="548"/>
    </location>
</feature>
<evidence type="ECO:0000256" key="18">
    <source>
        <dbReference type="SAM" id="MobiDB-lite"/>
    </source>
</evidence>
<evidence type="ECO:0000256" key="17">
    <source>
        <dbReference type="PIRSR" id="PIRSR622312-50"/>
    </source>
</evidence>
<gene>
    <name evidence="20" type="ORF">LY90DRAFT_674885</name>
</gene>
<dbReference type="OrthoDB" id="205514at2759"/>
<keyword evidence="11" id="KW-0227">DNA damage</keyword>
<feature type="compositionally biased region" description="Polar residues" evidence="18">
    <location>
        <begin position="524"/>
        <end position="536"/>
    </location>
</feature>
<evidence type="ECO:0000256" key="13">
    <source>
        <dbReference type="ARBA" id="ARBA00023204"/>
    </source>
</evidence>
<dbReference type="Gene3D" id="1.10.150.110">
    <property type="entry name" value="DNA polymerase beta, N-terminal domain-like"/>
    <property type="match status" value="1"/>
</dbReference>
<dbReference type="Gene3D" id="1.10.150.20">
    <property type="entry name" value="5' to 3' exonuclease, C-terminal subdomain"/>
    <property type="match status" value="1"/>
</dbReference>
<protein>
    <recommendedName>
        <fullName evidence="5">DNA polymerase lambda</fullName>
        <ecNumber evidence="4">2.7.7.7</ecNumber>
    </recommendedName>
</protein>
<feature type="region of interest" description="Disordered" evidence="18">
    <location>
        <begin position="1331"/>
        <end position="1366"/>
    </location>
</feature>
<dbReference type="Pfam" id="PF14792">
    <property type="entry name" value="DNA_pol_B_palm"/>
    <property type="match status" value="1"/>
</dbReference>
<dbReference type="Gene3D" id="3.30.210.10">
    <property type="entry name" value="DNA polymerase, thumb domain"/>
    <property type="match status" value="1"/>
</dbReference>
<dbReference type="SMART" id="SM00483">
    <property type="entry name" value="POLXc"/>
    <property type="match status" value="1"/>
</dbReference>
<dbReference type="PRINTS" id="PR00869">
    <property type="entry name" value="DNAPOLX"/>
</dbReference>
<name>A0A1Y2AS99_9FUNG</name>
<comment type="cofactor">
    <cofactor evidence="1">
        <name>Mn(2+)</name>
        <dbReference type="ChEBI" id="CHEBI:29035"/>
    </cofactor>
</comment>
<feature type="region of interest" description="Disordered" evidence="18">
    <location>
        <begin position="1619"/>
        <end position="1666"/>
    </location>
</feature>
<dbReference type="SUPFAM" id="SSF81585">
    <property type="entry name" value="PsbU/PolX domain-like"/>
    <property type="match status" value="1"/>
</dbReference>
<feature type="compositionally biased region" description="Low complexity" evidence="18">
    <location>
        <begin position="134"/>
        <end position="143"/>
    </location>
</feature>
<dbReference type="InterPro" id="IPR002008">
    <property type="entry name" value="DNA_pol_X_beta-like"/>
</dbReference>
<dbReference type="InterPro" id="IPR022312">
    <property type="entry name" value="DNA_pol_X"/>
</dbReference>
<feature type="domain" description="BRCT" evidence="19">
    <location>
        <begin position="1373"/>
        <end position="1467"/>
    </location>
</feature>
<dbReference type="FunFam" id="3.30.210.10:FF:000002">
    <property type="entry name" value="DNA polymerase"/>
    <property type="match status" value="1"/>
</dbReference>
<dbReference type="PANTHER" id="PTHR11276">
    <property type="entry name" value="DNA POLYMERASE TYPE-X FAMILY MEMBER"/>
    <property type="match status" value="1"/>
</dbReference>
<evidence type="ECO:0000256" key="9">
    <source>
        <dbReference type="ARBA" id="ARBA00022705"/>
    </source>
</evidence>
<keyword evidence="9" id="KW-0235">DNA replication</keyword>
<dbReference type="GO" id="GO:0016829">
    <property type="term" value="F:lyase activity"/>
    <property type="evidence" value="ECO:0007669"/>
    <property type="project" value="UniProtKB-KW"/>
</dbReference>
<feature type="region of interest" description="Disordered" evidence="18">
    <location>
        <begin position="129"/>
        <end position="168"/>
    </location>
</feature>
<dbReference type="InterPro" id="IPR029398">
    <property type="entry name" value="PolB_thumb"/>
</dbReference>
<comment type="caution">
    <text evidence="20">The sequence shown here is derived from an EMBL/GenBank/DDBJ whole genome shotgun (WGS) entry which is preliminary data.</text>
</comment>
<evidence type="ECO:0000256" key="5">
    <source>
        <dbReference type="ARBA" id="ARBA00016513"/>
    </source>
</evidence>
<dbReference type="EMBL" id="MCOG01000212">
    <property type="protein sequence ID" value="ORY25422.1"/>
    <property type="molecule type" value="Genomic_DNA"/>
</dbReference>
<evidence type="ECO:0000256" key="15">
    <source>
        <dbReference type="ARBA" id="ARBA00023242"/>
    </source>
</evidence>
<dbReference type="GO" id="GO:0003677">
    <property type="term" value="F:DNA binding"/>
    <property type="evidence" value="ECO:0007669"/>
    <property type="project" value="InterPro"/>
</dbReference>
<dbReference type="EC" id="2.7.7.7" evidence="4"/>
<evidence type="ECO:0000256" key="2">
    <source>
        <dbReference type="ARBA" id="ARBA00004123"/>
    </source>
</evidence>
<reference evidence="20 21" key="1">
    <citation type="submission" date="2016-08" db="EMBL/GenBank/DDBJ databases">
        <title>A Parts List for Fungal Cellulosomes Revealed by Comparative Genomics.</title>
        <authorList>
            <consortium name="DOE Joint Genome Institute"/>
            <person name="Haitjema C.H."/>
            <person name="Gilmore S.P."/>
            <person name="Henske J.K."/>
            <person name="Solomon K.V."/>
            <person name="De Groot R."/>
            <person name="Kuo A."/>
            <person name="Mondo S.J."/>
            <person name="Salamov A.A."/>
            <person name="Labutti K."/>
            <person name="Zhao Z."/>
            <person name="Chiniquy J."/>
            <person name="Barry K."/>
            <person name="Brewer H.M."/>
            <person name="Purvine S.O."/>
            <person name="Wright A.T."/>
            <person name="Boxma B."/>
            <person name="Van Alen T."/>
            <person name="Hackstein J.H."/>
            <person name="Baker S.E."/>
            <person name="Grigoriev I.V."/>
            <person name="O'Malley M.A."/>
        </authorList>
    </citation>
    <scope>NUCLEOTIDE SEQUENCE [LARGE SCALE GENOMIC DNA]</scope>
    <source>
        <strain evidence="20 21">G1</strain>
    </source>
</reference>
<keyword evidence="14" id="KW-0456">Lyase</keyword>
<dbReference type="InterPro" id="IPR036420">
    <property type="entry name" value="BRCT_dom_sf"/>
</dbReference>
<dbReference type="SUPFAM" id="SSF47802">
    <property type="entry name" value="DNA polymerase beta, N-terminal domain-like"/>
    <property type="match status" value="1"/>
</dbReference>
<dbReference type="Gene3D" id="3.30.460.10">
    <property type="entry name" value="Beta Polymerase, domain 2"/>
    <property type="match status" value="1"/>
</dbReference>
<keyword evidence="8" id="KW-0548">Nucleotidyltransferase</keyword>
<dbReference type="Gene3D" id="3.40.50.10190">
    <property type="entry name" value="BRCT domain"/>
    <property type="match status" value="1"/>
</dbReference>
<dbReference type="CDD" id="cd00141">
    <property type="entry name" value="NT_POLXc"/>
    <property type="match status" value="1"/>
</dbReference>
<comment type="similarity">
    <text evidence="3">Belongs to the DNA polymerase type-X family.</text>
</comment>
<keyword evidence="6" id="KW-0237">DNA synthesis</keyword>
<evidence type="ECO:0000256" key="14">
    <source>
        <dbReference type="ARBA" id="ARBA00023239"/>
    </source>
</evidence>
<evidence type="ECO:0000256" key="4">
    <source>
        <dbReference type="ARBA" id="ARBA00012417"/>
    </source>
</evidence>
<dbReference type="GO" id="GO:0006303">
    <property type="term" value="P:double-strand break repair via nonhomologous end joining"/>
    <property type="evidence" value="ECO:0007669"/>
    <property type="project" value="TreeGrafter"/>
</dbReference>
<evidence type="ECO:0000256" key="6">
    <source>
        <dbReference type="ARBA" id="ARBA00022634"/>
    </source>
</evidence>
<dbReference type="InterPro" id="IPR001357">
    <property type="entry name" value="BRCT_dom"/>
</dbReference>
<evidence type="ECO:0000256" key="7">
    <source>
        <dbReference type="ARBA" id="ARBA00022679"/>
    </source>
</evidence>
<feature type="region of interest" description="Disordered" evidence="18">
    <location>
        <begin position="1489"/>
        <end position="1510"/>
    </location>
</feature>
<accession>A0A1Y2AS99</accession>
<evidence type="ECO:0000256" key="1">
    <source>
        <dbReference type="ARBA" id="ARBA00001936"/>
    </source>
</evidence>
<comment type="catalytic activity">
    <reaction evidence="16">
        <text>DNA(n) + a 2'-deoxyribonucleoside 5'-triphosphate = DNA(n+1) + diphosphate</text>
        <dbReference type="Rhea" id="RHEA:22508"/>
        <dbReference type="Rhea" id="RHEA-COMP:17339"/>
        <dbReference type="Rhea" id="RHEA-COMP:17340"/>
        <dbReference type="ChEBI" id="CHEBI:33019"/>
        <dbReference type="ChEBI" id="CHEBI:61560"/>
        <dbReference type="ChEBI" id="CHEBI:173112"/>
        <dbReference type="EC" id="2.7.7.7"/>
    </reaction>
</comment>
<evidence type="ECO:0000256" key="10">
    <source>
        <dbReference type="ARBA" id="ARBA00022723"/>
    </source>
</evidence>
<feature type="region of interest" description="Disordered" evidence="18">
    <location>
        <begin position="1253"/>
        <end position="1280"/>
    </location>
</feature>
<dbReference type="PANTHER" id="PTHR11276:SF28">
    <property type="entry name" value="DNA POLYMERASE LAMBDA"/>
    <property type="match status" value="1"/>
</dbReference>
<evidence type="ECO:0000256" key="8">
    <source>
        <dbReference type="ARBA" id="ARBA00022695"/>
    </source>
</evidence>
<dbReference type="SUPFAM" id="SSF81301">
    <property type="entry name" value="Nucleotidyltransferase"/>
    <property type="match status" value="1"/>
</dbReference>
<dbReference type="CDD" id="cd00027">
    <property type="entry name" value="BRCT"/>
    <property type="match status" value="1"/>
</dbReference>
<dbReference type="PRINTS" id="PR00870">
    <property type="entry name" value="DNAPOLXBETA"/>
</dbReference>
<dbReference type="InterPro" id="IPR037160">
    <property type="entry name" value="DNA_Pol_thumb_sf"/>
</dbReference>
<proteinExistence type="inferred from homology"/>
<comment type="subcellular location">
    <subcellularLocation>
        <location evidence="2">Nucleus</location>
    </subcellularLocation>
</comment>
<dbReference type="InterPro" id="IPR028207">
    <property type="entry name" value="DNA_pol_B_palm_palm"/>
</dbReference>
<dbReference type="SUPFAM" id="SSF52113">
    <property type="entry name" value="BRCT domain"/>
    <property type="match status" value="1"/>
</dbReference>
<evidence type="ECO:0000256" key="16">
    <source>
        <dbReference type="ARBA" id="ARBA00049244"/>
    </source>
</evidence>
<dbReference type="FunFam" id="1.10.150.110:FF:000005">
    <property type="entry name" value="DNA polymerase POL4"/>
    <property type="match status" value="1"/>
</dbReference>
<keyword evidence="21" id="KW-1185">Reference proteome</keyword>
<dbReference type="GO" id="GO:0046872">
    <property type="term" value="F:metal ion binding"/>
    <property type="evidence" value="ECO:0007669"/>
    <property type="project" value="UniProtKB-KW"/>
</dbReference>
<feature type="compositionally biased region" description="Low complexity" evidence="18">
    <location>
        <begin position="1539"/>
        <end position="1564"/>
    </location>
</feature>
<dbReference type="FunFam" id="1.10.150.20:FF:000010">
    <property type="entry name" value="DNA polymerase lambda"/>
    <property type="match status" value="1"/>
</dbReference>
<dbReference type="InterPro" id="IPR002054">
    <property type="entry name" value="DNA-dir_DNA_pol_X"/>
</dbReference>
<keyword evidence="7" id="KW-0808">Transferase</keyword>
<feature type="region of interest" description="Disordered" evidence="18">
    <location>
        <begin position="1528"/>
        <end position="1564"/>
    </location>
</feature>
<evidence type="ECO:0000313" key="20">
    <source>
        <dbReference type="EMBL" id="ORY25422.1"/>
    </source>
</evidence>
<sequence>MNKNEQINENLKAIKLEKTPKINFVEQKKSKNIHKKIKKKRVENKSTEFKKSPNTEKNDNSIAVTPKLTFSTSFNENLYKIGIKHNESLSNNSSEKKEHENKVGINNKSSFLIINNEYVLFDSISTKLDSQETNKSNSNNLDNKNSKHSKTSLDSQNTKNNSQESQESNISILQLPESAYADDVFDEKNNSTAILSNSTKNDINTKKINEIKLQVSTKSVNNDSILNNHMYNNICSSNNNNYNKNNSIIGNHNIPDILFNSSQKDISVYPSSSNISEEKKSSFVIFHNDIPISNPVTIQKMLSHQCTNKKEISNNEKESKNPKIIESLNNQNNILKKTDSSFNFYSQNTPEDQIIKIDEKTKAFDVSNYFGVNYHSSQILNKPLTINKDHVINSENSQKIDKMKMNSEKSIHYENQFNNNENELKSSSPNKNTNDIFKIFDNSFSFEDQKEKIKSKADDKNNNINNQKLINDEILSINNYVKPQQTSVFKDDSTYHQTFSETSEKNYDNNKKINNLRENKSTTKKSPSSQFNSDIIVTSDGRNHSSKKETNKINNKILNNITITSPSTITMYNKVTKSINHTSKISVKKLVNSNYNKDVIKKSIDNKFSKKHYLIHDKNNLNEQKRIKMDQQISSLELKNIIPTNDNDNGNRNNDVNKGKHEGIIQKQNNDIEKVLDDNKLIQNSSSSLPIQHIIDKNYVTNYLTKSYKKINIDHNPKLKTIDIDEYLKNKKARKRKIKQELKEEKKKKKKILKEKKKPQESISTTKKKITTPKLVPESLSILNINDNNESESNNNIMLLDSDKIDSFSNNVSLKENKTEETIVESEKTSSKLSASLSADLNNEYKNNLKVNTASLVTSLNPENKIISLNDEAGKTVSSLMLKKGGTPKLAAATISILSDKNEKEISNLPETSVFTSTVEKNMMTIIEPTKPKKLKNNLVTTNIMTPSTSIKQKNNEKSEIEWSTPKLLKSNNEPTLIFSDNEMNKSIINKNNNNGMNKENDAKDKLNENKKENNNNYNKMIYENKDDQIKSSNKMEYENKDEQINNSDMEYEKEKEHEDDEINLKKLNKESTIEVVNLNSIPSSPYISGYSLMKYQPEYCSNSNNCRLQNYNAIMKSNEKEKSENNKLKHIVAAATSSSSSSSIKTLLSPIVESSKKYPLKINTVSDIPIPITSHTNIKTLIISSNSSMFAPRSVPSNYSRQSSSTINSNKLKGKEINFKNENKLLKENGLDQIIEEKNSIEKDSLEKDSLEKNSLEKNSLEKNSLEKNSLEKNSLEKNSLEKNSLEKINELKKSIKTFEKREREREKEINLKEKENNTKLEVKQEKAIANEEKKNKRNFKRKEREREGTTTTTERKSKNILSNQISNKNKKNKKLFSSIVALIIPSKISRIRMKLMRNKIEKLGGTIVEKYSDNITHIIADLTFEEIINFLKLKSIKKEIYIVKPEWVSQSLKNGRLENEEIYKIWSKVELETVKVKYFNHKDKMNNNDWINKTEEDDEDSQNREFERKKEEARLKYEQLILHIKSDPNSQSPNLVPASTSMSPSQSPISSLSQSPSSYPNSITPNSATISVATTPTVLIPTSPVPDSTSTATVINEAYLSSTVSNENHKIVTNLNIHNNKDNNNSNNGNNNNNDNENNDNDNNDIDNNNDYNNDYNNDNDNDKYLQSDETVIIPSEDEKEINATEPKEILNFNYKEDIQENDLLKEEKQDLMSSPKPILENPLYTESLIASSTLEPSSEMNHESELNHNDILASSDIKPYPNIYKPRKVINQDSYLCMKKNSKTIKTDGPNENIIKVLTELLNYYQLIKSEWRIVSYQKAISAIRRYPNKISSYKQAKSIFGIGDGIAKKIEEIINTGSCKKLQSFRKDKMNEVLKMFIQIWGVGESTAQKWYGKGYRTIEDILKHEHLSYQQKVGIQLYNEFKERMPREEAEEISNKVQSIIKTQYDPDLKFFTMGSFRRGLPTCGDIDIIITKNDNLDPELLYDVVKILKENGILTHDLSFSKKSSEEHSKYMGVAQLPGHKHRRIDLLIVPWNELGAALLYFTGSDIFNRSLRLLARKKGWRLNQRGLYANVLRNSDSSKITTGVLIASKTEKDIFDALEVPYREPKDRDA</sequence>
<feature type="compositionally biased region" description="Low complexity" evidence="18">
    <location>
        <begin position="155"/>
        <end position="168"/>
    </location>
</feature>
<feature type="compositionally biased region" description="Low complexity" evidence="18">
    <location>
        <begin position="1648"/>
        <end position="1661"/>
    </location>
</feature>
<feature type="compositionally biased region" description="Basic and acidic residues" evidence="18">
    <location>
        <begin position="43"/>
        <end position="59"/>
    </location>
</feature>
<dbReference type="Pfam" id="PF00533">
    <property type="entry name" value="BRCT"/>
    <property type="match status" value="1"/>
</dbReference>
<dbReference type="Proteomes" id="UP000193920">
    <property type="component" value="Unassembled WGS sequence"/>
</dbReference>
<dbReference type="InterPro" id="IPR043519">
    <property type="entry name" value="NT_sf"/>
</dbReference>
<feature type="compositionally biased region" description="Low complexity" evidence="18">
    <location>
        <begin position="645"/>
        <end position="654"/>
    </location>
</feature>
<dbReference type="GO" id="GO:0003887">
    <property type="term" value="F:DNA-directed DNA polymerase activity"/>
    <property type="evidence" value="ECO:0007669"/>
    <property type="project" value="UniProtKB-KW"/>
</dbReference>
<keyword evidence="10" id="KW-0479">Metal-binding</keyword>
<feature type="compositionally biased region" description="Basic residues" evidence="18">
    <location>
        <begin position="746"/>
        <end position="757"/>
    </location>
</feature>
<dbReference type="SMART" id="SM00292">
    <property type="entry name" value="BRCT"/>
    <property type="match status" value="1"/>
</dbReference>
<evidence type="ECO:0000256" key="11">
    <source>
        <dbReference type="ARBA" id="ARBA00022763"/>
    </source>
</evidence>
<organism evidence="20 21">
    <name type="scientific">Neocallimastix californiae</name>
    <dbReference type="NCBI Taxonomy" id="1754190"/>
    <lineage>
        <taxon>Eukaryota</taxon>
        <taxon>Fungi</taxon>
        <taxon>Fungi incertae sedis</taxon>
        <taxon>Chytridiomycota</taxon>
        <taxon>Chytridiomycota incertae sedis</taxon>
        <taxon>Neocallimastigomycetes</taxon>
        <taxon>Neocallimastigales</taxon>
        <taxon>Neocallimastigaceae</taxon>
        <taxon>Neocallimastix</taxon>
    </lineage>
</organism>
<dbReference type="Pfam" id="PF10391">
    <property type="entry name" value="DNA_pol_lambd_f"/>
    <property type="match status" value="1"/>
</dbReference>
<feature type="region of interest" description="Disordered" evidence="18">
    <location>
        <begin position="641"/>
        <end position="662"/>
    </location>
</feature>
<dbReference type="PROSITE" id="PS50172">
    <property type="entry name" value="BRCT"/>
    <property type="match status" value="1"/>
</dbReference>
<evidence type="ECO:0000256" key="3">
    <source>
        <dbReference type="ARBA" id="ARBA00008323"/>
    </source>
</evidence>
<keyword evidence="15" id="KW-0539">Nucleus</keyword>
<keyword evidence="12" id="KW-0239">DNA-directed DNA polymerase</keyword>
<keyword evidence="13" id="KW-0234">DNA repair</keyword>
<dbReference type="Pfam" id="PF14791">
    <property type="entry name" value="DNA_pol_B_thumb"/>
    <property type="match status" value="1"/>
</dbReference>
<feature type="compositionally biased region" description="Basic and acidic residues" evidence="18">
    <location>
        <begin position="1344"/>
        <end position="1359"/>
    </location>
</feature>
<feature type="compositionally biased region" description="Low complexity" evidence="18">
    <location>
        <begin position="1619"/>
        <end position="1638"/>
    </location>
</feature>
<evidence type="ECO:0000256" key="12">
    <source>
        <dbReference type="ARBA" id="ARBA00022932"/>
    </source>
</evidence>
<feature type="compositionally biased region" description="Basic residues" evidence="18">
    <location>
        <begin position="33"/>
        <end position="42"/>
    </location>
</feature>
<feature type="region of interest" description="Disordered" evidence="18">
    <location>
        <begin position="742"/>
        <end position="769"/>
    </location>
</feature>
<feature type="region of interest" description="Disordered" evidence="18">
    <location>
        <begin position="33"/>
        <end position="60"/>
    </location>
</feature>
<feature type="active site" description="Nucleophile; Schiff-base intermediate with DNA; for 5'-dRP lyase activity" evidence="17">
    <location>
        <position position="1853"/>
    </location>
</feature>
<dbReference type="InterPro" id="IPR018944">
    <property type="entry name" value="DNA_pol_lambd_fingers_domain"/>
</dbReference>
<evidence type="ECO:0000259" key="19">
    <source>
        <dbReference type="PROSITE" id="PS50172"/>
    </source>
</evidence>
<dbReference type="Pfam" id="PF14716">
    <property type="entry name" value="HHH_8"/>
    <property type="match status" value="1"/>
</dbReference>
<dbReference type="InterPro" id="IPR010996">
    <property type="entry name" value="HHH_MUS81"/>
</dbReference>